<reference evidence="1" key="1">
    <citation type="journal article" date="2014" name="Int. J. Syst. Evol. Microbiol.">
        <title>Complete genome sequence of Corynebacterium casei LMG S-19264T (=DSM 44701T), isolated from a smear-ripened cheese.</title>
        <authorList>
            <consortium name="US DOE Joint Genome Institute (JGI-PGF)"/>
            <person name="Walter F."/>
            <person name="Albersmeier A."/>
            <person name="Kalinowski J."/>
            <person name="Ruckert C."/>
        </authorList>
    </citation>
    <scope>NUCLEOTIDE SEQUENCE</scope>
    <source>
        <strain evidence="1">CGMCC 4.7278</strain>
    </source>
</reference>
<dbReference type="RefSeq" id="WP_188830668.1">
    <property type="nucleotide sequence ID" value="NZ_BMMW01000004.1"/>
</dbReference>
<keyword evidence="2" id="KW-1185">Reference proteome</keyword>
<evidence type="ECO:0000313" key="2">
    <source>
        <dbReference type="Proteomes" id="UP000612956"/>
    </source>
</evidence>
<dbReference type="AlphaFoldDB" id="A0A917QRD7"/>
<accession>A0A917QRD7</accession>
<proteinExistence type="predicted"/>
<dbReference type="Proteomes" id="UP000612956">
    <property type="component" value="Unassembled WGS sequence"/>
</dbReference>
<comment type="caution">
    <text evidence="1">The sequence shown here is derived from an EMBL/GenBank/DDBJ whole genome shotgun (WGS) entry which is preliminary data.</text>
</comment>
<evidence type="ECO:0000313" key="1">
    <source>
        <dbReference type="EMBL" id="GGK64818.1"/>
    </source>
</evidence>
<dbReference type="EMBL" id="BMMW01000004">
    <property type="protein sequence ID" value="GGK64818.1"/>
    <property type="molecule type" value="Genomic_DNA"/>
</dbReference>
<sequence length="110" mass="11991">MPDSPDQAPDHAHSSAATAHRLVKARQLAAYIWARGITAAELRGLPDATLRKLARAAKTNPPSTGETWQVVAGLLDEKDAWAERNPTHPAATRPSLDEKILWIKPPITPF</sequence>
<name>A0A917QRD7_9NOCA</name>
<protein>
    <submittedName>
        <fullName evidence="1">Uncharacterized protein</fullName>
    </submittedName>
</protein>
<gene>
    <name evidence="1" type="ORF">GCM10011591_41330</name>
</gene>
<organism evidence="1 2">
    <name type="scientific">Nocardia camponoti</name>
    <dbReference type="NCBI Taxonomy" id="1616106"/>
    <lineage>
        <taxon>Bacteria</taxon>
        <taxon>Bacillati</taxon>
        <taxon>Actinomycetota</taxon>
        <taxon>Actinomycetes</taxon>
        <taxon>Mycobacteriales</taxon>
        <taxon>Nocardiaceae</taxon>
        <taxon>Nocardia</taxon>
    </lineage>
</organism>
<reference evidence="1" key="2">
    <citation type="submission" date="2020-09" db="EMBL/GenBank/DDBJ databases">
        <authorList>
            <person name="Sun Q."/>
            <person name="Zhou Y."/>
        </authorList>
    </citation>
    <scope>NUCLEOTIDE SEQUENCE</scope>
    <source>
        <strain evidence="1">CGMCC 4.7278</strain>
    </source>
</reference>